<dbReference type="Proteomes" id="UP000626109">
    <property type="component" value="Unassembled WGS sequence"/>
</dbReference>
<feature type="region of interest" description="Disordered" evidence="1">
    <location>
        <begin position="1"/>
        <end position="26"/>
    </location>
</feature>
<protein>
    <submittedName>
        <fullName evidence="2">Uncharacterized protein</fullName>
    </submittedName>
</protein>
<evidence type="ECO:0000313" key="2">
    <source>
        <dbReference type="EMBL" id="CAE8711037.1"/>
    </source>
</evidence>
<evidence type="ECO:0000313" key="3">
    <source>
        <dbReference type="Proteomes" id="UP000626109"/>
    </source>
</evidence>
<sequence>AQSSDAFRQSRGQEAGGSPTSVWTSQSRRALAAGECPAKAPPTWWQAWPWLSALRGGD</sequence>
<proteinExistence type="predicted"/>
<reference evidence="2" key="1">
    <citation type="submission" date="2021-02" db="EMBL/GenBank/DDBJ databases">
        <authorList>
            <person name="Dougan E. K."/>
            <person name="Rhodes N."/>
            <person name="Thang M."/>
            <person name="Chan C."/>
        </authorList>
    </citation>
    <scope>NUCLEOTIDE SEQUENCE</scope>
</reference>
<dbReference type="EMBL" id="CAJNNW010032094">
    <property type="protein sequence ID" value="CAE8711037.1"/>
    <property type="molecule type" value="Genomic_DNA"/>
</dbReference>
<accession>A0A813KSX5</accession>
<evidence type="ECO:0000256" key="1">
    <source>
        <dbReference type="SAM" id="MobiDB-lite"/>
    </source>
</evidence>
<organism evidence="2 3">
    <name type="scientific">Polarella glacialis</name>
    <name type="common">Dinoflagellate</name>
    <dbReference type="NCBI Taxonomy" id="89957"/>
    <lineage>
        <taxon>Eukaryota</taxon>
        <taxon>Sar</taxon>
        <taxon>Alveolata</taxon>
        <taxon>Dinophyceae</taxon>
        <taxon>Suessiales</taxon>
        <taxon>Suessiaceae</taxon>
        <taxon>Polarella</taxon>
    </lineage>
</organism>
<comment type="caution">
    <text evidence="2">The sequence shown here is derived from an EMBL/GenBank/DDBJ whole genome shotgun (WGS) entry which is preliminary data.</text>
</comment>
<gene>
    <name evidence="2" type="ORF">PGLA2088_LOCUS36271</name>
</gene>
<name>A0A813KSX5_POLGL</name>
<dbReference type="AlphaFoldDB" id="A0A813KSX5"/>
<feature type="non-terminal residue" evidence="2">
    <location>
        <position position="1"/>
    </location>
</feature>